<dbReference type="PANTHER" id="PTHR22826">
    <property type="entry name" value="RHO GUANINE EXCHANGE FACTOR-RELATED"/>
    <property type="match status" value="1"/>
</dbReference>
<dbReference type="InterPro" id="IPR036028">
    <property type="entry name" value="SH3-like_dom_sf"/>
</dbReference>
<feature type="domain" description="CRAL-TRIO" evidence="13">
    <location>
        <begin position="158"/>
        <end position="309"/>
    </location>
</feature>
<dbReference type="Gene3D" id="1.20.900.10">
    <property type="entry name" value="Dbl homology (DH) domain"/>
    <property type="match status" value="1"/>
</dbReference>
<feature type="compositionally biased region" description="Basic residues" evidence="9">
    <location>
        <begin position="11"/>
        <end position="20"/>
    </location>
</feature>
<dbReference type="SMART" id="SM00150">
    <property type="entry name" value="SPEC"/>
    <property type="match status" value="1"/>
</dbReference>
<proteinExistence type="inferred from homology"/>
<evidence type="ECO:0000259" key="11">
    <source>
        <dbReference type="PROSITE" id="PS50003"/>
    </source>
</evidence>
<dbReference type="OMA" id="KGIVFCK"/>
<dbReference type="InterPro" id="IPR000219">
    <property type="entry name" value="DH_dom"/>
</dbReference>
<keyword evidence="15" id="KW-1185">Reference proteome</keyword>
<dbReference type="InterPro" id="IPR018159">
    <property type="entry name" value="Spectrin/alpha-actinin"/>
</dbReference>
<dbReference type="InterPro" id="IPR035899">
    <property type="entry name" value="DBL_dom_sf"/>
</dbReference>
<feature type="compositionally biased region" description="Basic and acidic residues" evidence="9">
    <location>
        <begin position="679"/>
        <end position="693"/>
    </location>
</feature>
<dbReference type="SUPFAM" id="SSF50044">
    <property type="entry name" value="SH3-domain"/>
    <property type="match status" value="1"/>
</dbReference>
<evidence type="ECO:0000313" key="14">
    <source>
        <dbReference type="EnsemblMetazoa" id="G16558.1:cds"/>
    </source>
</evidence>
<dbReference type="SUPFAM" id="SSF48065">
    <property type="entry name" value="DBL homology domain (DH-domain)"/>
    <property type="match status" value="1"/>
</dbReference>
<dbReference type="PROSITE" id="PS50191">
    <property type="entry name" value="CRAL_TRIO"/>
    <property type="match status" value="1"/>
</dbReference>
<dbReference type="GO" id="GO:0035556">
    <property type="term" value="P:intracellular signal transduction"/>
    <property type="evidence" value="ECO:0007669"/>
    <property type="project" value="InterPro"/>
</dbReference>
<evidence type="ECO:0000256" key="5">
    <source>
        <dbReference type="ARBA" id="ARBA00022658"/>
    </source>
</evidence>
<dbReference type="SMART" id="SM00325">
    <property type="entry name" value="RhoGEF"/>
    <property type="match status" value="1"/>
</dbReference>
<evidence type="ECO:0000256" key="3">
    <source>
        <dbReference type="ARBA" id="ARBA00022490"/>
    </source>
</evidence>
<dbReference type="InterPro" id="IPR001849">
    <property type="entry name" value="PH_domain"/>
</dbReference>
<evidence type="ECO:0000259" key="10">
    <source>
        <dbReference type="PROSITE" id="PS50002"/>
    </source>
</evidence>
<feature type="compositionally biased region" description="Basic and acidic residues" evidence="9">
    <location>
        <begin position="653"/>
        <end position="669"/>
    </location>
</feature>
<dbReference type="AlphaFoldDB" id="A0A8W8J0Y6"/>
<dbReference type="Gene3D" id="1.20.58.60">
    <property type="match status" value="1"/>
</dbReference>
<dbReference type="InterPro" id="IPR036865">
    <property type="entry name" value="CRAL-TRIO_dom_sf"/>
</dbReference>
<dbReference type="PROSITE" id="PS50002">
    <property type="entry name" value="SH3"/>
    <property type="match status" value="1"/>
</dbReference>
<dbReference type="InterPro" id="IPR001251">
    <property type="entry name" value="CRAL-TRIO_dom"/>
</dbReference>
<feature type="compositionally biased region" description="Polar residues" evidence="9">
    <location>
        <begin position="694"/>
        <end position="717"/>
    </location>
</feature>
<evidence type="ECO:0008006" key="16">
    <source>
        <dbReference type="Google" id="ProtNLM"/>
    </source>
</evidence>
<dbReference type="SUPFAM" id="SSF52087">
    <property type="entry name" value="CRAL/TRIO domain"/>
    <property type="match status" value="1"/>
</dbReference>
<evidence type="ECO:0000259" key="12">
    <source>
        <dbReference type="PROSITE" id="PS50010"/>
    </source>
</evidence>
<evidence type="ECO:0000256" key="6">
    <source>
        <dbReference type="ARBA" id="ARBA00049987"/>
    </source>
</evidence>
<dbReference type="InterPro" id="IPR055251">
    <property type="entry name" value="SOS1_NGEF_PH"/>
</dbReference>
<dbReference type="EnsemblMetazoa" id="G16558.1">
    <property type="protein sequence ID" value="G16558.1:cds"/>
    <property type="gene ID" value="G16558"/>
</dbReference>
<feature type="region of interest" description="Disordered" evidence="9">
    <location>
        <begin position="635"/>
        <end position="725"/>
    </location>
</feature>
<feature type="region of interest" description="Disordered" evidence="9">
    <location>
        <begin position="1"/>
        <end position="23"/>
    </location>
</feature>
<evidence type="ECO:0000256" key="1">
    <source>
        <dbReference type="ARBA" id="ARBA00004496"/>
    </source>
</evidence>
<dbReference type="CDD" id="cd11856">
    <property type="entry name" value="SH3_p47phox_like"/>
    <property type="match status" value="1"/>
</dbReference>
<evidence type="ECO:0000256" key="7">
    <source>
        <dbReference type="PROSITE-ProRule" id="PRU00192"/>
    </source>
</evidence>
<dbReference type="InterPro" id="IPR056466">
    <property type="entry name" value="Spectrin_DBS"/>
</dbReference>
<dbReference type="CDD" id="cd00170">
    <property type="entry name" value="SEC14"/>
    <property type="match status" value="1"/>
</dbReference>
<dbReference type="Pfam" id="PF22697">
    <property type="entry name" value="SOS1_NGEF_PH"/>
    <property type="match status" value="1"/>
</dbReference>
<dbReference type="SMART" id="SM00326">
    <property type="entry name" value="SH3"/>
    <property type="match status" value="1"/>
</dbReference>
<dbReference type="Pfam" id="PF13716">
    <property type="entry name" value="CRAL_TRIO_2"/>
    <property type="match status" value="1"/>
</dbReference>
<dbReference type="SMART" id="SM00516">
    <property type="entry name" value="SEC14"/>
    <property type="match status" value="1"/>
</dbReference>
<dbReference type="Gene3D" id="3.40.525.10">
    <property type="entry name" value="CRAL-TRIO lipid binding domain"/>
    <property type="match status" value="1"/>
</dbReference>
<dbReference type="SUPFAM" id="SSF50729">
    <property type="entry name" value="PH domain-like"/>
    <property type="match status" value="1"/>
</dbReference>
<feature type="domain" description="DH" evidence="12">
    <location>
        <begin position="738"/>
        <end position="920"/>
    </location>
</feature>
<dbReference type="Gene3D" id="2.30.30.40">
    <property type="entry name" value="SH3 Domains"/>
    <property type="match status" value="1"/>
</dbReference>
<evidence type="ECO:0000256" key="8">
    <source>
        <dbReference type="SAM" id="Coils"/>
    </source>
</evidence>
<accession>A0A8W8J0Y6</accession>
<sequence>MATGKRDAHTVKSKSSKSKKAGVIQVSKVEHEIDEFLENFRRKSSTLDQPQSIELCDSLGLPHASYSSSQCSTDECTDESPDRAYFMPQKPFVKGHRHQYSNTTSESEWGPDCDEEISKEERIQQLNSRAALIETETAKTEQEGDLMGEQECPYSVLDVASLIQSRYAYITGGKAKNGALILTFPENPQHPQIPDEEYRKLIHFLCCVPTVAESEQGFVIVLDRRQASWNDVRALLLKMSEFFPKHIQVVFLLQPKGFFQRAFADMKSKFVKEELEFKVVLCNEPAEMFDYISEDQITTDVGGQLEFDANEWTQHKSAVEKFVSNTEKMAAAVQVLVKKYEEVEIPNDVPGMEKLIQDHIQGRKEVLDDLASTVTHGETLLSCIKGDNSDIHFVQAVHVRNLEKLLKKLEDIKTEVDVFWGRHEKRLKQALLLRKFEEEFKLYQFGMERKLEWLQNKMSDIGDSLSKVEELFQEFEEFEQQAQKDLEQADKMRGTGDQLITQDSYAVDSIRPKCIELQRMCDQYKSLLRRRREMLNKSHDLQDRIDKANKWCNKGVELLSNLPPEHCHSAEDTRSAIEDIESFMSTSNQLRLNNPKEFRQLFESMITPETRTVVQKVLKKMEDVNAMCERRRHSFQADIHNRQPSSGPVRAVHPKDRSTTDRPEIKAKVNNDTANKQLDIYHKSARLRPEAQSHSRMSHQPASSVSNISDSGSEQTRSSLSSMSLGSSISDIDMLLAKRRHVLNELIETEKTYVSQLADIVHGYQDKVDEPEMRHLVPDAVRSKKDILFGNLKDIYRFHKDKFLHELEDCHDAPAKVGQCFTNRKEEFHLYSVYCQNKTRSETLRNQVGDQNPFFLECQRRLGHKLPLGAYLLKPVQRITKYQLLLKEMLRFSDHDKVCEAHLQEALDCMLEVVRYVNDSMHQVSIQGFPGNLSEQGKLIMQGSFQMSTEHKGKMKDLRFKPMQRQMFLHQKSILLCKRREDLNSTDKVIYSFKNLLKLSQVGLTENVKGDKRKFELWLRGREEVYIIQAPSLAVKEMWVKEIKRVLMNQFDEIKAVNHMHPGNTGYDYRVPDQEPRNGHSSHRYVDNWRTHNHMIFNNNAPTVPQGLEMMSPESPPRGMREDEGGWDTDEFSEGEETTSHHTYSTPVYKQPVYMQHFRSLGNYTASDPTELTLLEGDVVKVTKMGSTGWWYAQHTITQQEGWVPSTYMEPVTDNSLSSINSSPHDYKSSLTSVYTASPVDESTV</sequence>
<dbReference type="Pfam" id="PF07653">
    <property type="entry name" value="SH3_2"/>
    <property type="match status" value="1"/>
</dbReference>
<dbReference type="Proteomes" id="UP000005408">
    <property type="component" value="Unassembled WGS sequence"/>
</dbReference>
<dbReference type="Gene3D" id="2.30.29.30">
    <property type="entry name" value="Pleckstrin-homology domain (PH domain)/Phosphotyrosine-binding domain (PTB)"/>
    <property type="match status" value="1"/>
</dbReference>
<feature type="compositionally biased region" description="Acidic residues" evidence="9">
    <location>
        <begin position="1125"/>
        <end position="1137"/>
    </location>
</feature>
<evidence type="ECO:0000259" key="13">
    <source>
        <dbReference type="PROSITE" id="PS50191"/>
    </source>
</evidence>
<keyword evidence="3" id="KW-0963">Cytoplasm</keyword>
<feature type="compositionally biased region" description="Basic and acidic residues" evidence="9">
    <location>
        <begin position="1"/>
        <end position="10"/>
    </location>
</feature>
<dbReference type="FunFam" id="2.30.29.30:FF:000078">
    <property type="entry name" value="Guanine nucleotide exchange factor DBS"/>
    <property type="match status" value="1"/>
</dbReference>
<feature type="region of interest" description="Disordered" evidence="9">
    <location>
        <begin position="1112"/>
        <end position="1143"/>
    </location>
</feature>
<dbReference type="GO" id="GO:0005737">
    <property type="term" value="C:cytoplasm"/>
    <property type="evidence" value="ECO:0007669"/>
    <property type="project" value="UniProtKB-SubCell"/>
</dbReference>
<dbReference type="Pfam" id="PF00621">
    <property type="entry name" value="RhoGEF"/>
    <property type="match status" value="1"/>
</dbReference>
<keyword evidence="2 7" id="KW-0728">SH3 domain</keyword>
<reference evidence="14" key="1">
    <citation type="submission" date="2022-08" db="UniProtKB">
        <authorList>
            <consortium name="EnsemblMetazoa"/>
        </authorList>
    </citation>
    <scope>IDENTIFICATION</scope>
    <source>
        <strain evidence="14">05x7-T-G4-1.051#20</strain>
    </source>
</reference>
<evidence type="ECO:0000256" key="2">
    <source>
        <dbReference type="ARBA" id="ARBA00022443"/>
    </source>
</evidence>
<dbReference type="PANTHER" id="PTHR22826:SF211">
    <property type="entry name" value="LD43457P"/>
    <property type="match status" value="1"/>
</dbReference>
<feature type="coiled-coil region" evidence="8">
    <location>
        <begin position="517"/>
        <end position="544"/>
    </location>
</feature>
<dbReference type="PROSITE" id="PS00741">
    <property type="entry name" value="DH_1"/>
    <property type="match status" value="1"/>
</dbReference>
<evidence type="ECO:0000256" key="4">
    <source>
        <dbReference type="ARBA" id="ARBA00022553"/>
    </source>
</evidence>
<organism evidence="14 15">
    <name type="scientific">Magallana gigas</name>
    <name type="common">Pacific oyster</name>
    <name type="synonym">Crassostrea gigas</name>
    <dbReference type="NCBI Taxonomy" id="29159"/>
    <lineage>
        <taxon>Eukaryota</taxon>
        <taxon>Metazoa</taxon>
        <taxon>Spiralia</taxon>
        <taxon>Lophotrochozoa</taxon>
        <taxon>Mollusca</taxon>
        <taxon>Bivalvia</taxon>
        <taxon>Autobranchia</taxon>
        <taxon>Pteriomorphia</taxon>
        <taxon>Ostreida</taxon>
        <taxon>Ostreoidea</taxon>
        <taxon>Ostreidae</taxon>
        <taxon>Magallana</taxon>
    </lineage>
</organism>
<dbReference type="InterPro" id="IPR001331">
    <property type="entry name" value="GDS_CDC24_CS"/>
</dbReference>
<dbReference type="PROSITE" id="PS50003">
    <property type="entry name" value="PH_DOMAIN"/>
    <property type="match status" value="1"/>
</dbReference>
<evidence type="ECO:0000256" key="9">
    <source>
        <dbReference type="SAM" id="MobiDB-lite"/>
    </source>
</evidence>
<comment type="subcellular location">
    <subcellularLocation>
        <location evidence="1">Cytoplasm</location>
    </subcellularLocation>
</comment>
<dbReference type="GO" id="GO:0005085">
    <property type="term" value="F:guanyl-nucleotide exchange factor activity"/>
    <property type="evidence" value="ECO:0007669"/>
    <property type="project" value="UniProtKB-KW"/>
</dbReference>
<name>A0A8W8J0Y6_MAGGI</name>
<dbReference type="InterPro" id="IPR051336">
    <property type="entry name" value="RhoGEF_Guanine_NuclExch_SF"/>
</dbReference>
<keyword evidence="4" id="KW-0597">Phosphoprotein</keyword>
<dbReference type="OrthoDB" id="10004999at2759"/>
<evidence type="ECO:0000313" key="15">
    <source>
        <dbReference type="Proteomes" id="UP000005408"/>
    </source>
</evidence>
<dbReference type="InterPro" id="IPR011993">
    <property type="entry name" value="PH-like_dom_sf"/>
</dbReference>
<dbReference type="Pfam" id="PF23289">
    <property type="entry name" value="Spectrin_5"/>
    <property type="match status" value="1"/>
</dbReference>
<dbReference type="SMART" id="SM00233">
    <property type="entry name" value="PH"/>
    <property type="match status" value="1"/>
</dbReference>
<feature type="domain" description="PH" evidence="11">
    <location>
        <begin position="932"/>
        <end position="1048"/>
    </location>
</feature>
<dbReference type="SUPFAM" id="SSF46966">
    <property type="entry name" value="Spectrin repeat"/>
    <property type="match status" value="1"/>
</dbReference>
<dbReference type="PROSITE" id="PS50010">
    <property type="entry name" value="DH_2"/>
    <property type="match status" value="1"/>
</dbReference>
<comment type="similarity">
    <text evidence="6">Belongs to the MCF2 family.</text>
</comment>
<keyword evidence="5" id="KW-0344">Guanine-nucleotide releasing factor</keyword>
<dbReference type="CDD" id="cd00160">
    <property type="entry name" value="RhoGEF"/>
    <property type="match status" value="1"/>
</dbReference>
<keyword evidence="8" id="KW-0175">Coiled coil</keyword>
<feature type="domain" description="SH3" evidence="10">
    <location>
        <begin position="1153"/>
        <end position="1214"/>
    </location>
</feature>
<protein>
    <recommendedName>
        <fullName evidence="16">Guanine nucleotide exchange factor DBS</fullName>
    </recommendedName>
</protein>
<feature type="region of interest" description="Disordered" evidence="9">
    <location>
        <begin position="1219"/>
        <end position="1245"/>
    </location>
</feature>
<dbReference type="InterPro" id="IPR001452">
    <property type="entry name" value="SH3_domain"/>
</dbReference>